<dbReference type="EMBL" id="LCBN01000028">
    <property type="protein sequence ID" value="KKS13258.1"/>
    <property type="molecule type" value="Genomic_DNA"/>
</dbReference>
<dbReference type="Pfam" id="PF13730">
    <property type="entry name" value="HTH_36"/>
    <property type="match status" value="1"/>
</dbReference>
<protein>
    <recommendedName>
        <fullName evidence="3">Helix-turn-helix domain-containing protein</fullName>
    </recommendedName>
</protein>
<gene>
    <name evidence="1" type="ORF">UU67_C0028G0013</name>
</gene>
<sequence length="209" mass="25305">MTEENKQFEVRDLRERNKFVVDDKFLNGYARFLGIYCVGVYNSFCRHANKEQKCWPSIKKVSQELNICRNKVIGSIKYLEFWQIIEKQRIGKMVTNRYFLLDKKQWKPLNEINLKEFSEVHHINFTGLRHKLQEFITSTSIVRKHNSKLTQKKGGLSFKELSDAYKKGERSYKPFFWGDEMRWSQNRWWVIKDGEWLKFDGNESEIEWE</sequence>
<evidence type="ECO:0000313" key="2">
    <source>
        <dbReference type="Proteomes" id="UP000034753"/>
    </source>
</evidence>
<reference evidence="1 2" key="1">
    <citation type="journal article" date="2015" name="Nature">
        <title>rRNA introns, odd ribosomes, and small enigmatic genomes across a large radiation of phyla.</title>
        <authorList>
            <person name="Brown C.T."/>
            <person name="Hug L.A."/>
            <person name="Thomas B.C."/>
            <person name="Sharon I."/>
            <person name="Castelle C.J."/>
            <person name="Singh A."/>
            <person name="Wilkins M.J."/>
            <person name="Williams K.H."/>
            <person name="Banfield J.F."/>
        </authorList>
    </citation>
    <scope>NUCLEOTIDE SEQUENCE [LARGE SCALE GENOMIC DNA]</scope>
</reference>
<accession>A0A0G0ZJY0</accession>
<dbReference type="AlphaFoldDB" id="A0A0G0ZJY0"/>
<dbReference type="Proteomes" id="UP000034753">
    <property type="component" value="Unassembled WGS sequence"/>
</dbReference>
<proteinExistence type="predicted"/>
<organism evidence="1 2">
    <name type="scientific">Candidatus Daviesbacteria bacterium GW2011_GWB1_41_5</name>
    <dbReference type="NCBI Taxonomy" id="1618429"/>
    <lineage>
        <taxon>Bacteria</taxon>
        <taxon>Candidatus Daviesiibacteriota</taxon>
    </lineage>
</organism>
<name>A0A0G0ZJY0_9BACT</name>
<comment type="caution">
    <text evidence="1">The sequence shown here is derived from an EMBL/GenBank/DDBJ whole genome shotgun (WGS) entry which is preliminary data.</text>
</comment>
<evidence type="ECO:0000313" key="1">
    <source>
        <dbReference type="EMBL" id="KKS13258.1"/>
    </source>
</evidence>
<evidence type="ECO:0008006" key="3">
    <source>
        <dbReference type="Google" id="ProtNLM"/>
    </source>
</evidence>